<evidence type="ECO:0000256" key="7">
    <source>
        <dbReference type="ARBA" id="ARBA00035337"/>
    </source>
</evidence>
<dbReference type="CDD" id="cd00463">
    <property type="entry name" value="Ribosomal_L31e"/>
    <property type="match status" value="1"/>
</dbReference>
<dbReference type="PROSITE" id="PS01144">
    <property type="entry name" value="RIBOSOMAL_L31E"/>
    <property type="match status" value="1"/>
</dbReference>
<proteinExistence type="inferred from homology"/>
<dbReference type="GO" id="GO:0002181">
    <property type="term" value="P:cytoplasmic translation"/>
    <property type="evidence" value="ECO:0007669"/>
    <property type="project" value="TreeGrafter"/>
</dbReference>
<dbReference type="EMBL" id="KB320937">
    <property type="protein sequence ID" value="ELW54536.1"/>
    <property type="molecule type" value="Genomic_DNA"/>
</dbReference>
<dbReference type="SUPFAM" id="SSF54575">
    <property type="entry name" value="Ribosomal protein L31e"/>
    <property type="match status" value="1"/>
</dbReference>
<dbReference type="Proteomes" id="UP000011518">
    <property type="component" value="Unassembled WGS sequence"/>
</dbReference>
<evidence type="ECO:0000256" key="4">
    <source>
        <dbReference type="ARBA" id="ARBA00023274"/>
    </source>
</evidence>
<dbReference type="SMART" id="SM01380">
    <property type="entry name" value="Ribosomal_L31e"/>
    <property type="match status" value="1"/>
</dbReference>
<comment type="subunit">
    <text evidence="2">Component of the large ribosomal subunit.</text>
</comment>
<dbReference type="InterPro" id="IPR023621">
    <property type="entry name" value="Ribosomal_eL31_dom_sf"/>
</dbReference>
<dbReference type="STRING" id="246437.L9JVN6"/>
<evidence type="ECO:0000256" key="2">
    <source>
        <dbReference type="ARBA" id="ARBA00011133"/>
    </source>
</evidence>
<dbReference type="FunFam" id="3.10.440.10:FF:000001">
    <property type="entry name" value="60S ribosomal protein L31"/>
    <property type="match status" value="1"/>
</dbReference>
<dbReference type="InterPro" id="IPR000054">
    <property type="entry name" value="Ribosomal_eL31"/>
</dbReference>
<evidence type="ECO:0000256" key="3">
    <source>
        <dbReference type="ARBA" id="ARBA00022980"/>
    </source>
</evidence>
<evidence type="ECO:0000256" key="5">
    <source>
        <dbReference type="ARBA" id="ARBA00034092"/>
    </source>
</evidence>
<keyword evidence="9" id="KW-1185">Reference proteome</keyword>
<evidence type="ECO:0000313" key="9">
    <source>
        <dbReference type="Proteomes" id="UP000011518"/>
    </source>
</evidence>
<dbReference type="GO" id="GO:0003735">
    <property type="term" value="F:structural constituent of ribosome"/>
    <property type="evidence" value="ECO:0007669"/>
    <property type="project" value="InterPro"/>
</dbReference>
<dbReference type="AlphaFoldDB" id="L9JVN6"/>
<evidence type="ECO:0000256" key="6">
    <source>
        <dbReference type="ARBA" id="ARBA00035230"/>
    </source>
</evidence>
<accession>L9JVN6</accession>
<reference evidence="9" key="2">
    <citation type="journal article" date="2013" name="Nat. Commun.">
        <title>Genome of the Chinese tree shrew.</title>
        <authorList>
            <person name="Fan Y."/>
            <person name="Huang Z.Y."/>
            <person name="Cao C.C."/>
            <person name="Chen C.S."/>
            <person name="Chen Y.X."/>
            <person name="Fan D.D."/>
            <person name="He J."/>
            <person name="Hou H.L."/>
            <person name="Hu L."/>
            <person name="Hu X.T."/>
            <person name="Jiang X.T."/>
            <person name="Lai R."/>
            <person name="Lang Y.S."/>
            <person name="Liang B."/>
            <person name="Liao S.G."/>
            <person name="Mu D."/>
            <person name="Ma Y.Y."/>
            <person name="Niu Y.Y."/>
            <person name="Sun X.Q."/>
            <person name="Xia J.Q."/>
            <person name="Xiao J."/>
            <person name="Xiong Z.Q."/>
            <person name="Xu L."/>
            <person name="Yang L."/>
            <person name="Zhang Y."/>
            <person name="Zhao W."/>
            <person name="Zhao X.D."/>
            <person name="Zheng Y.T."/>
            <person name="Zhou J.M."/>
            <person name="Zhu Y.B."/>
            <person name="Zhang G.J."/>
            <person name="Wang J."/>
            <person name="Yao Y.G."/>
        </authorList>
    </citation>
    <scope>NUCLEOTIDE SEQUENCE [LARGE SCALE GENOMIC DNA]</scope>
</reference>
<dbReference type="GO" id="GO:0022625">
    <property type="term" value="C:cytosolic large ribosomal subunit"/>
    <property type="evidence" value="ECO:0007669"/>
    <property type="project" value="TreeGrafter"/>
</dbReference>
<evidence type="ECO:0000313" key="8">
    <source>
        <dbReference type="EMBL" id="ELW54536.1"/>
    </source>
</evidence>
<protein>
    <recommendedName>
        <fullName evidence="6">Large ribosomal subunit protein eL31</fullName>
    </recommendedName>
    <alternativeName>
        <fullName evidence="7">60S ribosomal protein L31</fullName>
    </alternativeName>
</protein>
<dbReference type="PANTHER" id="PTHR10956">
    <property type="entry name" value="60S RIBOSOMAL PROTEIN L31"/>
    <property type="match status" value="1"/>
</dbReference>
<comment type="similarity">
    <text evidence="1">Belongs to the eukaryotic ribosomal protein eL31 family.</text>
</comment>
<sequence>MAPAKKGGKKKKGRSAINEVVTREYTINIHKRIHGVGFKKRAPRALKEIRKFAMKEMGTPDVRIDTRLNKAVWAKGIRNVPYRIRVQLSRKPNEDEDSSNKLYTLVTYVPITTCKNLPSMWMRTNC</sequence>
<organism evidence="8 9">
    <name type="scientific">Tupaia chinensis</name>
    <name type="common">Chinese tree shrew</name>
    <name type="synonym">Tupaia belangeri chinensis</name>
    <dbReference type="NCBI Taxonomy" id="246437"/>
    <lineage>
        <taxon>Eukaryota</taxon>
        <taxon>Metazoa</taxon>
        <taxon>Chordata</taxon>
        <taxon>Craniata</taxon>
        <taxon>Vertebrata</taxon>
        <taxon>Euteleostomi</taxon>
        <taxon>Mammalia</taxon>
        <taxon>Eutheria</taxon>
        <taxon>Euarchontoglires</taxon>
        <taxon>Scandentia</taxon>
        <taxon>Tupaiidae</taxon>
        <taxon>Tupaia</taxon>
    </lineage>
</organism>
<dbReference type="Pfam" id="PF01198">
    <property type="entry name" value="Ribosomal_L31e"/>
    <property type="match status" value="1"/>
</dbReference>
<gene>
    <name evidence="8" type="ORF">TREES_T100021638</name>
</gene>
<dbReference type="InterPro" id="IPR020052">
    <property type="entry name" value="Ribosomal_eL31_CS"/>
</dbReference>
<comment type="function">
    <text evidence="5">Component of the large ribosomal subunit. The ribosome is a large ribonucleoprotein complex responsible for the synthesis of proteins in the cell.</text>
</comment>
<dbReference type="PANTHER" id="PTHR10956:SF0">
    <property type="entry name" value="60S RIBOSOMAL PROTEIN L31"/>
    <property type="match status" value="1"/>
</dbReference>
<keyword evidence="3 8" id="KW-0689">Ribosomal protein</keyword>
<dbReference type="Gene3D" id="3.10.440.10">
    <property type="match status" value="1"/>
</dbReference>
<dbReference type="InParanoid" id="L9JVN6"/>
<name>L9JVN6_TUPCH</name>
<evidence type="ECO:0000256" key="1">
    <source>
        <dbReference type="ARBA" id="ARBA00010808"/>
    </source>
</evidence>
<reference evidence="9" key="1">
    <citation type="submission" date="2012-07" db="EMBL/GenBank/DDBJ databases">
        <title>Genome of the Chinese tree shrew, a rising model animal genetically related to primates.</title>
        <authorList>
            <person name="Zhang G."/>
            <person name="Fan Y."/>
            <person name="Yao Y."/>
            <person name="Huang Z."/>
        </authorList>
    </citation>
    <scope>NUCLEOTIDE SEQUENCE [LARGE SCALE GENOMIC DNA]</scope>
</reference>
<keyword evidence="4" id="KW-0687">Ribonucleoprotein</keyword>